<reference evidence="2 3" key="1">
    <citation type="submission" date="2015-04" db="EMBL/GenBank/DDBJ databases">
        <title>Lasius niger genome sequencing.</title>
        <authorList>
            <person name="Konorov E.A."/>
            <person name="Nikitin M.A."/>
            <person name="Kirill M.V."/>
            <person name="Chang P."/>
        </authorList>
    </citation>
    <scope>NUCLEOTIDE SEQUENCE [LARGE SCALE GENOMIC DNA]</scope>
    <source>
        <tissue evidence="2">Whole</tissue>
    </source>
</reference>
<gene>
    <name evidence="2" type="ORF">RF55_14995</name>
</gene>
<keyword evidence="3" id="KW-1185">Reference proteome</keyword>
<proteinExistence type="predicted"/>
<accession>A0A0J7N0G4</accession>
<dbReference type="AlphaFoldDB" id="A0A0J7N0G4"/>
<evidence type="ECO:0000256" key="1">
    <source>
        <dbReference type="SAM" id="MobiDB-lite"/>
    </source>
</evidence>
<sequence>MEVAAERQKALERLRKLRQMEARLQKISDEETLRRLHLESHERSRDLIQLCKQYFEYLQSSKVVTDDYQIKDTEGNPLYSLSTLIWIKNLQPPTKDVRPVVVRYHIKGIIVHQFYGDDPKTLLAVPAAEQSVEPLPSTSRGNDEIATLTPAATSGLRVISCVAGTFIDEAVFEKPIMLEDVETVDPRSGRRDPRTAEYGQLFDGRTPGAVF</sequence>
<evidence type="ECO:0000313" key="3">
    <source>
        <dbReference type="Proteomes" id="UP000036403"/>
    </source>
</evidence>
<dbReference type="PaxDb" id="67767-A0A0J7N0G4"/>
<feature type="compositionally biased region" description="Basic and acidic residues" evidence="1">
    <location>
        <begin position="184"/>
        <end position="195"/>
    </location>
</feature>
<feature type="region of interest" description="Disordered" evidence="1">
    <location>
        <begin position="183"/>
        <end position="211"/>
    </location>
</feature>
<protein>
    <submittedName>
        <fullName evidence="2">Nucleotide sugar dehydrogenase</fullName>
    </submittedName>
</protein>
<organism evidence="2 3">
    <name type="scientific">Lasius niger</name>
    <name type="common">Black garden ant</name>
    <dbReference type="NCBI Taxonomy" id="67767"/>
    <lineage>
        <taxon>Eukaryota</taxon>
        <taxon>Metazoa</taxon>
        <taxon>Ecdysozoa</taxon>
        <taxon>Arthropoda</taxon>
        <taxon>Hexapoda</taxon>
        <taxon>Insecta</taxon>
        <taxon>Pterygota</taxon>
        <taxon>Neoptera</taxon>
        <taxon>Endopterygota</taxon>
        <taxon>Hymenoptera</taxon>
        <taxon>Apocrita</taxon>
        <taxon>Aculeata</taxon>
        <taxon>Formicoidea</taxon>
        <taxon>Formicidae</taxon>
        <taxon>Formicinae</taxon>
        <taxon>Lasius</taxon>
        <taxon>Lasius</taxon>
    </lineage>
</organism>
<comment type="caution">
    <text evidence="2">The sequence shown here is derived from an EMBL/GenBank/DDBJ whole genome shotgun (WGS) entry which is preliminary data.</text>
</comment>
<name>A0A0J7N0G4_LASNI</name>
<dbReference type="Proteomes" id="UP000036403">
    <property type="component" value="Unassembled WGS sequence"/>
</dbReference>
<evidence type="ECO:0000313" key="2">
    <source>
        <dbReference type="EMBL" id="KMQ86120.1"/>
    </source>
</evidence>
<dbReference type="EMBL" id="LBMM01012604">
    <property type="protein sequence ID" value="KMQ86120.1"/>
    <property type="molecule type" value="Genomic_DNA"/>
</dbReference>